<evidence type="ECO:0000256" key="1">
    <source>
        <dbReference type="PROSITE-ProRule" id="PRU00047"/>
    </source>
</evidence>
<reference evidence="4" key="1">
    <citation type="submission" date="2021-06" db="EMBL/GenBank/DDBJ databases">
        <authorList>
            <person name="Kallberg Y."/>
            <person name="Tangrot J."/>
            <person name="Rosling A."/>
        </authorList>
    </citation>
    <scope>NUCLEOTIDE SEQUENCE</scope>
    <source>
        <strain evidence="4">IA702</strain>
    </source>
</reference>
<dbReference type="PROSITE" id="PS50158">
    <property type="entry name" value="ZF_CCHC"/>
    <property type="match status" value="1"/>
</dbReference>
<dbReference type="EMBL" id="CAJVPJ010001342">
    <property type="protein sequence ID" value="CAG8587253.1"/>
    <property type="molecule type" value="Genomic_DNA"/>
</dbReference>
<evidence type="ECO:0000313" key="4">
    <source>
        <dbReference type="EMBL" id="CAG8587253.1"/>
    </source>
</evidence>
<keyword evidence="5" id="KW-1185">Reference proteome</keyword>
<evidence type="ECO:0000313" key="5">
    <source>
        <dbReference type="Proteomes" id="UP000789572"/>
    </source>
</evidence>
<gene>
    <name evidence="4" type="ORF">POCULU_LOCUS6787</name>
</gene>
<protein>
    <submittedName>
        <fullName evidence="4">8192_t:CDS:1</fullName>
    </submittedName>
</protein>
<evidence type="ECO:0000259" key="3">
    <source>
        <dbReference type="PROSITE" id="PS50158"/>
    </source>
</evidence>
<keyword evidence="1" id="KW-0863">Zinc-finger</keyword>
<sequence length="338" mass="37274">MSSSKQTKMPTKSYAAAAKKATPQSSPFSFQNTECNLDYDVAISNRQVPNTDLKNSVFFDLRNLPVSEQDLFDYLKSRITGIALREDLGLLEAAFADEKTADNFLKTPLLINEKRVAALPPRNKAPRILRIKLANVPLLPRPQVENALTTHWGQYASVKAIAPFTYKGTSITTRRWDMIVEITPEADRLEAPVAFPLLGSTIIANWRGAPPSCLSCKSAGHYSSKCPKHLPKNQPKVQIANPPKPQAKQSETTAPEIQSNTATPTVHATNNSLQGSVHNPANHPNLVHVSTPTTVASSSKTTITEPCITILATHWPRMMQWAQMMKQWPSSTTHSTEM</sequence>
<name>A0A9N9G9W8_9GLOM</name>
<dbReference type="AlphaFoldDB" id="A0A9N9G9W8"/>
<dbReference type="InterPro" id="IPR001878">
    <property type="entry name" value="Znf_CCHC"/>
</dbReference>
<dbReference type="Proteomes" id="UP000789572">
    <property type="component" value="Unassembled WGS sequence"/>
</dbReference>
<proteinExistence type="predicted"/>
<feature type="domain" description="CCHC-type" evidence="3">
    <location>
        <begin position="213"/>
        <end position="228"/>
    </location>
</feature>
<feature type="compositionally biased region" description="Polar residues" evidence="2">
    <location>
        <begin position="247"/>
        <end position="263"/>
    </location>
</feature>
<keyword evidence="1" id="KW-0479">Metal-binding</keyword>
<feature type="region of interest" description="Disordered" evidence="2">
    <location>
        <begin position="227"/>
        <end position="263"/>
    </location>
</feature>
<feature type="compositionally biased region" description="Polar residues" evidence="2">
    <location>
        <begin position="1"/>
        <end position="10"/>
    </location>
</feature>
<organism evidence="4 5">
    <name type="scientific">Paraglomus occultum</name>
    <dbReference type="NCBI Taxonomy" id="144539"/>
    <lineage>
        <taxon>Eukaryota</taxon>
        <taxon>Fungi</taxon>
        <taxon>Fungi incertae sedis</taxon>
        <taxon>Mucoromycota</taxon>
        <taxon>Glomeromycotina</taxon>
        <taxon>Glomeromycetes</taxon>
        <taxon>Paraglomerales</taxon>
        <taxon>Paraglomeraceae</taxon>
        <taxon>Paraglomus</taxon>
    </lineage>
</organism>
<dbReference type="SUPFAM" id="SSF57756">
    <property type="entry name" value="Retrovirus zinc finger-like domains"/>
    <property type="match status" value="1"/>
</dbReference>
<evidence type="ECO:0000256" key="2">
    <source>
        <dbReference type="SAM" id="MobiDB-lite"/>
    </source>
</evidence>
<dbReference type="GO" id="GO:0003676">
    <property type="term" value="F:nucleic acid binding"/>
    <property type="evidence" value="ECO:0007669"/>
    <property type="project" value="InterPro"/>
</dbReference>
<keyword evidence="1" id="KW-0862">Zinc</keyword>
<comment type="caution">
    <text evidence="4">The sequence shown here is derived from an EMBL/GenBank/DDBJ whole genome shotgun (WGS) entry which is preliminary data.</text>
</comment>
<dbReference type="InterPro" id="IPR036875">
    <property type="entry name" value="Znf_CCHC_sf"/>
</dbReference>
<accession>A0A9N9G9W8</accession>
<dbReference type="GO" id="GO:0008270">
    <property type="term" value="F:zinc ion binding"/>
    <property type="evidence" value="ECO:0007669"/>
    <property type="project" value="UniProtKB-KW"/>
</dbReference>
<feature type="region of interest" description="Disordered" evidence="2">
    <location>
        <begin position="1"/>
        <end position="26"/>
    </location>
</feature>